<dbReference type="InterPro" id="IPR036188">
    <property type="entry name" value="FAD/NAD-bd_sf"/>
</dbReference>
<dbReference type="Pfam" id="PF05199">
    <property type="entry name" value="GMC_oxred_C"/>
    <property type="match status" value="1"/>
</dbReference>
<evidence type="ECO:0000256" key="4">
    <source>
        <dbReference type="ARBA" id="ARBA00022729"/>
    </source>
</evidence>
<comment type="caution">
    <text evidence="8">The sequence shown here is derived from an EMBL/GenBank/DDBJ whole genome shotgun (WGS) entry which is preliminary data.</text>
</comment>
<dbReference type="Gene3D" id="3.30.560.10">
    <property type="entry name" value="Glucose Oxidase, domain 3"/>
    <property type="match status" value="1"/>
</dbReference>
<evidence type="ECO:0000256" key="6">
    <source>
        <dbReference type="ARBA" id="ARBA00023002"/>
    </source>
</evidence>
<keyword evidence="6" id="KW-0560">Oxidoreductase</keyword>
<dbReference type="PANTHER" id="PTHR11552:SF201">
    <property type="entry name" value="GLUCOSE-METHANOL-CHOLINE OXIDOREDUCTASE N-TERMINAL DOMAIN-CONTAINING PROTEIN"/>
    <property type="match status" value="1"/>
</dbReference>
<organism evidence="8 9">
    <name type="scientific">Grifola frondosa</name>
    <name type="common">Maitake</name>
    <name type="synonym">Polyporus frondosus</name>
    <dbReference type="NCBI Taxonomy" id="5627"/>
    <lineage>
        <taxon>Eukaryota</taxon>
        <taxon>Fungi</taxon>
        <taxon>Dikarya</taxon>
        <taxon>Basidiomycota</taxon>
        <taxon>Agaricomycotina</taxon>
        <taxon>Agaricomycetes</taxon>
        <taxon>Polyporales</taxon>
        <taxon>Grifolaceae</taxon>
        <taxon>Grifola</taxon>
    </lineage>
</organism>
<keyword evidence="9" id="KW-1185">Reference proteome</keyword>
<proteinExistence type="inferred from homology"/>
<protein>
    <submittedName>
        <fullName evidence="8">Oxygen-dependent choline dehydrogenase</fullName>
    </submittedName>
</protein>
<evidence type="ECO:0000259" key="7">
    <source>
        <dbReference type="Pfam" id="PF05199"/>
    </source>
</evidence>
<comment type="similarity">
    <text evidence="2">Belongs to the GMC oxidoreductase family.</text>
</comment>
<keyword evidence="5" id="KW-0274">FAD</keyword>
<dbReference type="SUPFAM" id="SSF54373">
    <property type="entry name" value="FAD-linked reductases, C-terminal domain"/>
    <property type="match status" value="1"/>
</dbReference>
<accession>A0A1C7MAA4</accession>
<evidence type="ECO:0000256" key="2">
    <source>
        <dbReference type="ARBA" id="ARBA00010790"/>
    </source>
</evidence>
<dbReference type="PANTHER" id="PTHR11552">
    <property type="entry name" value="GLUCOSE-METHANOL-CHOLINE GMC OXIDOREDUCTASE"/>
    <property type="match status" value="1"/>
</dbReference>
<keyword evidence="4" id="KW-0732">Signal</keyword>
<evidence type="ECO:0000256" key="1">
    <source>
        <dbReference type="ARBA" id="ARBA00001974"/>
    </source>
</evidence>
<reference evidence="8 9" key="1">
    <citation type="submission" date="2016-03" db="EMBL/GenBank/DDBJ databases">
        <title>Whole genome sequencing of Grifola frondosa 9006-11.</title>
        <authorList>
            <person name="Min B."/>
            <person name="Park H."/>
            <person name="Kim J.-G."/>
            <person name="Cho H."/>
            <person name="Oh Y.-L."/>
            <person name="Kong W.-S."/>
            <person name="Choi I.-G."/>
        </authorList>
    </citation>
    <scope>NUCLEOTIDE SEQUENCE [LARGE SCALE GENOMIC DNA]</scope>
    <source>
        <strain evidence="8 9">9006-11</strain>
    </source>
</reference>
<feature type="domain" description="Glucose-methanol-choline oxidoreductase C-terminal" evidence="7">
    <location>
        <begin position="197"/>
        <end position="332"/>
    </location>
</feature>
<keyword evidence="3" id="KW-0285">Flavoprotein</keyword>
<dbReference type="Proteomes" id="UP000092993">
    <property type="component" value="Unassembled WGS sequence"/>
</dbReference>
<dbReference type="AlphaFoldDB" id="A0A1C7MAA4"/>
<dbReference type="InterPro" id="IPR007867">
    <property type="entry name" value="GMC_OxRtase_C"/>
</dbReference>
<dbReference type="GO" id="GO:0050660">
    <property type="term" value="F:flavin adenine dinucleotide binding"/>
    <property type="evidence" value="ECO:0007669"/>
    <property type="project" value="InterPro"/>
</dbReference>
<evidence type="ECO:0000313" key="9">
    <source>
        <dbReference type="Proteomes" id="UP000092993"/>
    </source>
</evidence>
<dbReference type="InterPro" id="IPR012132">
    <property type="entry name" value="GMC_OxRdtase"/>
</dbReference>
<evidence type="ECO:0000256" key="5">
    <source>
        <dbReference type="ARBA" id="ARBA00022827"/>
    </source>
</evidence>
<comment type="cofactor">
    <cofactor evidence="1">
        <name>FAD</name>
        <dbReference type="ChEBI" id="CHEBI:57692"/>
    </cofactor>
</comment>
<dbReference type="STRING" id="5627.A0A1C7MAA4"/>
<gene>
    <name evidence="8" type="primary">betA_0</name>
    <name evidence="8" type="ORF">A0H81_06413</name>
</gene>
<dbReference type="Gene3D" id="3.50.50.60">
    <property type="entry name" value="FAD/NAD(P)-binding domain"/>
    <property type="match status" value="1"/>
</dbReference>
<dbReference type="GO" id="GO:0016614">
    <property type="term" value="F:oxidoreductase activity, acting on CH-OH group of donors"/>
    <property type="evidence" value="ECO:0007669"/>
    <property type="project" value="InterPro"/>
</dbReference>
<evidence type="ECO:0000313" key="8">
    <source>
        <dbReference type="EMBL" id="OBZ73527.1"/>
    </source>
</evidence>
<name>A0A1C7MAA4_GRIFR</name>
<dbReference type="OMA" id="DTICADS"/>
<sequence length="343" mass="37275">MGVEFLFGGRRARAQCVKEIHHNVPQILELSGIGDPEVLRKAGVEVKLELPGVGANVQEHLYSGVSYEVVRSVVDGHEVHTFDALMNPDEAQKHFALHSSGKGSLNLNTIGLTFVPLDTICADSRTVQRTLTETIRAGIAAGTFPAGLRKQYELQLEHLAQKVPSLEIVLGPGLIAPSGVPDPNKKHVSLCFGLNAPFSRGTIHIASNDPLAQPVIDPHVFEQPYDLRSMVELVKFNRRLAKTEPLKSIFAEKEVYPGPQVETDEQIAEWLKGAVGTTFHTVGTCSMLPLEDGGVVDHRLKVHKTTNIRVVDASIIPLHIGSHTQAMVYALGEQAADIIKGVI</sequence>
<dbReference type="SUPFAM" id="SSF51905">
    <property type="entry name" value="FAD/NAD(P)-binding domain"/>
    <property type="match status" value="1"/>
</dbReference>
<evidence type="ECO:0000256" key="3">
    <source>
        <dbReference type="ARBA" id="ARBA00022630"/>
    </source>
</evidence>
<dbReference type="EMBL" id="LUGG01000006">
    <property type="protein sequence ID" value="OBZ73527.1"/>
    <property type="molecule type" value="Genomic_DNA"/>
</dbReference>
<dbReference type="OrthoDB" id="269227at2759"/>